<organism evidence="1 2">
    <name type="scientific">Tenacibaculum pelagium</name>
    <dbReference type="NCBI Taxonomy" id="2759527"/>
    <lineage>
        <taxon>Bacteria</taxon>
        <taxon>Pseudomonadati</taxon>
        <taxon>Bacteroidota</taxon>
        <taxon>Flavobacteriia</taxon>
        <taxon>Flavobacteriales</taxon>
        <taxon>Flavobacteriaceae</taxon>
        <taxon>Tenacibaculum</taxon>
    </lineage>
</organism>
<gene>
    <name evidence="1" type="ORF">H3Z83_11290</name>
</gene>
<sequence length="136" mass="15645">MFKKIGIKGLPVYVILYKNRVKIFRLDTGKYIEKIAQKPFSNNRVLFGDFQEGERLVKEIVSELVKGDNYLISPSLLMLLQQAEMKEGGLTEVEKRALIDSSRHMNAKEVYLYLGDEELTLKEAKSKIENKVAISY</sequence>
<dbReference type="RefSeq" id="WP_182125601.1">
    <property type="nucleotide sequence ID" value="NZ_JACGLS010000006.1"/>
</dbReference>
<keyword evidence="2" id="KW-1185">Reference proteome</keyword>
<dbReference type="EMBL" id="JACGLS010000006">
    <property type="protein sequence ID" value="MBA6157098.1"/>
    <property type="molecule type" value="Genomic_DNA"/>
</dbReference>
<evidence type="ECO:0000313" key="1">
    <source>
        <dbReference type="EMBL" id="MBA6157098.1"/>
    </source>
</evidence>
<dbReference type="Proteomes" id="UP000563906">
    <property type="component" value="Unassembled WGS sequence"/>
</dbReference>
<evidence type="ECO:0000313" key="2">
    <source>
        <dbReference type="Proteomes" id="UP000563906"/>
    </source>
</evidence>
<reference evidence="1 2" key="1">
    <citation type="submission" date="2020-07" db="EMBL/GenBank/DDBJ databases">
        <title>Bacterium isolated from marine sediment.</title>
        <authorList>
            <person name="Shang D."/>
            <person name="Du Z.-J."/>
        </authorList>
    </citation>
    <scope>NUCLEOTIDE SEQUENCE [LARGE SCALE GENOMIC DNA]</scope>
    <source>
        <strain evidence="1 2">S7007</strain>
    </source>
</reference>
<accession>A0A839ARZ0</accession>
<protein>
    <submittedName>
        <fullName evidence="1">Uncharacterized protein</fullName>
    </submittedName>
</protein>
<comment type="caution">
    <text evidence="1">The sequence shown here is derived from an EMBL/GenBank/DDBJ whole genome shotgun (WGS) entry which is preliminary data.</text>
</comment>
<name>A0A839ARZ0_9FLAO</name>
<dbReference type="AlphaFoldDB" id="A0A839ARZ0"/>
<proteinExistence type="predicted"/>